<evidence type="ECO:0000313" key="3">
    <source>
        <dbReference type="Proteomes" id="UP000886687"/>
    </source>
</evidence>
<feature type="domain" description="Cupin type-2" evidence="1">
    <location>
        <begin position="39"/>
        <end position="107"/>
    </location>
</feature>
<comment type="caution">
    <text evidence="2">The sequence shown here is derived from an EMBL/GenBank/DDBJ whole genome shotgun (WGS) entry which is preliminary data.</text>
</comment>
<protein>
    <submittedName>
        <fullName evidence="2">Cupin domain-containing protein</fullName>
    </submittedName>
</protein>
<dbReference type="Pfam" id="PF07883">
    <property type="entry name" value="Cupin_2"/>
    <property type="match status" value="1"/>
</dbReference>
<dbReference type="Gene3D" id="2.60.120.10">
    <property type="entry name" value="Jelly Rolls"/>
    <property type="match status" value="1"/>
</dbReference>
<reference evidence="2" key="1">
    <citation type="journal article" date="2021" name="Proc. Natl. Acad. Sci. U.S.A.">
        <title>Global biogeography of chemosynthetic symbionts reveals both localized and globally distributed symbiont groups. .</title>
        <authorList>
            <person name="Osvatic J.T."/>
            <person name="Wilkins L.G.E."/>
            <person name="Leibrecht L."/>
            <person name="Leray M."/>
            <person name="Zauner S."/>
            <person name="Polzin J."/>
            <person name="Camacho Y."/>
            <person name="Gros O."/>
            <person name="van Gils J.A."/>
            <person name="Eisen J.A."/>
            <person name="Petersen J.M."/>
            <person name="Yuen B."/>
        </authorList>
    </citation>
    <scope>NUCLEOTIDE SEQUENCE</scope>
    <source>
        <strain evidence="2">MAGL173</strain>
    </source>
</reference>
<dbReference type="InterPro" id="IPR052044">
    <property type="entry name" value="PKS_Associated_Protein"/>
</dbReference>
<sequence length="124" mass="13984">MKQQIRHLDSGREFYIEERCHIIELCNSADDPDCSIARARVEPGVTTCWHRLSETAERYLILSGEGCVEVGELPAATVKPGDLVTIPPMTPQRITNTSSEDLIFYAICTPRFLPENYQQLESAE</sequence>
<dbReference type="InterPro" id="IPR013096">
    <property type="entry name" value="Cupin_2"/>
</dbReference>
<dbReference type="PANTHER" id="PTHR36114:SF8">
    <property type="entry name" value="CUPIN TYPE-1 DOMAIN-CONTAINING PROTEIN"/>
    <property type="match status" value="1"/>
</dbReference>
<dbReference type="AlphaFoldDB" id="A0A9E4N2E2"/>
<dbReference type="InterPro" id="IPR014710">
    <property type="entry name" value="RmlC-like_jellyroll"/>
</dbReference>
<proteinExistence type="predicted"/>
<dbReference type="InterPro" id="IPR011051">
    <property type="entry name" value="RmlC_Cupin_sf"/>
</dbReference>
<dbReference type="EMBL" id="JAEPDI010000042">
    <property type="protein sequence ID" value="MCG7941433.1"/>
    <property type="molecule type" value="Genomic_DNA"/>
</dbReference>
<dbReference type="Proteomes" id="UP000886687">
    <property type="component" value="Unassembled WGS sequence"/>
</dbReference>
<dbReference type="SUPFAM" id="SSF51182">
    <property type="entry name" value="RmlC-like cupins"/>
    <property type="match status" value="1"/>
</dbReference>
<evidence type="ECO:0000313" key="2">
    <source>
        <dbReference type="EMBL" id="MCG7941433.1"/>
    </source>
</evidence>
<dbReference type="CDD" id="cd02214">
    <property type="entry name" value="cupin_MJ1618"/>
    <property type="match status" value="1"/>
</dbReference>
<gene>
    <name evidence="2" type="ORF">JAZ04_21600</name>
</gene>
<name>A0A9E4N2E2_9GAMM</name>
<accession>A0A9E4N2E2</accession>
<evidence type="ECO:0000259" key="1">
    <source>
        <dbReference type="Pfam" id="PF07883"/>
    </source>
</evidence>
<dbReference type="PANTHER" id="PTHR36114">
    <property type="entry name" value="16.7 KDA PROTEIN IN WHIE LOCUS"/>
    <property type="match status" value="1"/>
</dbReference>
<organism evidence="2 3">
    <name type="scientific">Candidatus Thiodiazotropha lotti</name>
    <dbReference type="NCBI Taxonomy" id="2792787"/>
    <lineage>
        <taxon>Bacteria</taxon>
        <taxon>Pseudomonadati</taxon>
        <taxon>Pseudomonadota</taxon>
        <taxon>Gammaproteobacteria</taxon>
        <taxon>Chromatiales</taxon>
        <taxon>Sedimenticolaceae</taxon>
        <taxon>Candidatus Thiodiazotropha</taxon>
    </lineage>
</organism>